<dbReference type="InterPro" id="IPR013495">
    <property type="entry name" value="CHP02679"/>
</dbReference>
<evidence type="ECO:0000259" key="2">
    <source>
        <dbReference type="Pfam" id="PF11796"/>
    </source>
</evidence>
<dbReference type="Pfam" id="PF11796">
    <property type="entry name" value="DUF3323"/>
    <property type="match status" value="1"/>
</dbReference>
<accession>A0ABT1Y5X9</accession>
<sequence length="462" mass="52935">MRRERRLLVPEIPSKTRQAAAFFKGEKGFRRLFPLFAEKYRGLGRIGGSVRLTNLTREEKEALSMLLSKDYKHQVSAEISLETFEQSLNKTRYAGIKLKDLLDAYFEEDILTKAEAYQQYQEQKEDFFKDLEQKYDHQNCRGWLAHIQEKGAGTRGIHQAYDKSPSTLKNQLKNILSALSRLPQDGFLRLPIFANSICQDPHGFDLGTEQGRFFISALQFLRNQADDTYPINSSPSTEEKNEVMEYFGLLRDDILNFVTSTGIVAFDEQDEIMPIWQWAARQGIVLNVPIREIVKVNRFVPMSFDQGQECPHRVFVLENSGVFSAVLDHFSAGSRPAMICTHGQFKLAALLMMDRLAASDILIYYSGDFDPEGLQMAQQLLRRYPGKVRLWHFGAEDYAASLSAVSISETRLKKLNSVMTEELQSVKEKMLWAGKAGYQEELIPILVEDMKEYIKNCPSFSK</sequence>
<proteinExistence type="predicted"/>
<feature type="domain" description="Conserved hypothetical protein CHP02679 N terminus" evidence="2">
    <location>
        <begin position="47"/>
        <end position="263"/>
    </location>
</feature>
<evidence type="ECO:0000259" key="1">
    <source>
        <dbReference type="Pfam" id="PF09664"/>
    </source>
</evidence>
<dbReference type="InterPro" id="IPR024466">
    <property type="entry name" value="CHP02679_N"/>
</dbReference>
<keyword evidence="4" id="KW-1185">Reference proteome</keyword>
<protein>
    <submittedName>
        <fullName evidence="3">TIGR02679 family protein</fullName>
    </submittedName>
</protein>
<dbReference type="InterPro" id="IPR024465">
    <property type="entry name" value="DUF2399"/>
</dbReference>
<reference evidence="3 4" key="1">
    <citation type="submission" date="2022-08" db="EMBL/GenBank/DDBJ databases">
        <title>Proteogenomics of the novel Dehalobacterium formicoaceticum strain EZ94 highlights a key role of methyltransferases during anaerobic dichloromethane degradation.</title>
        <authorList>
            <person name="Wasmund K."/>
        </authorList>
    </citation>
    <scope>NUCLEOTIDE SEQUENCE [LARGE SCALE GENOMIC DNA]</scope>
    <source>
        <strain evidence="3 4">EZ94</strain>
    </source>
</reference>
<comment type="caution">
    <text evidence="3">The sequence shown here is derived from an EMBL/GenBank/DDBJ whole genome shotgun (WGS) entry which is preliminary data.</text>
</comment>
<feature type="domain" description="DUF2399" evidence="1">
    <location>
        <begin position="309"/>
        <end position="450"/>
    </location>
</feature>
<evidence type="ECO:0000313" key="3">
    <source>
        <dbReference type="EMBL" id="MCR6545096.1"/>
    </source>
</evidence>
<dbReference type="NCBIfam" id="TIGR02679">
    <property type="entry name" value="TIGR02679 family protein"/>
    <property type="match status" value="1"/>
</dbReference>
<name>A0ABT1Y5X9_9FIRM</name>
<organism evidence="3 4">
    <name type="scientific">Dehalobacterium formicoaceticum</name>
    <dbReference type="NCBI Taxonomy" id="51515"/>
    <lineage>
        <taxon>Bacteria</taxon>
        <taxon>Bacillati</taxon>
        <taxon>Bacillota</taxon>
        <taxon>Clostridia</taxon>
        <taxon>Eubacteriales</taxon>
        <taxon>Peptococcaceae</taxon>
        <taxon>Dehalobacterium</taxon>
    </lineage>
</organism>
<dbReference type="EMBL" id="JANPWE010000002">
    <property type="protein sequence ID" value="MCR6545096.1"/>
    <property type="molecule type" value="Genomic_DNA"/>
</dbReference>
<gene>
    <name evidence="3" type="ORF">NVS47_06135</name>
</gene>
<evidence type="ECO:0000313" key="4">
    <source>
        <dbReference type="Proteomes" id="UP001524944"/>
    </source>
</evidence>
<dbReference type="Proteomes" id="UP001524944">
    <property type="component" value="Unassembled WGS sequence"/>
</dbReference>
<dbReference type="RefSeq" id="WP_257912712.1">
    <property type="nucleotide sequence ID" value="NZ_JANPWE010000002.1"/>
</dbReference>
<dbReference type="Pfam" id="PF09664">
    <property type="entry name" value="DUF2399"/>
    <property type="match status" value="1"/>
</dbReference>